<accession>A0A165DAI7</accession>
<evidence type="ECO:0000313" key="1">
    <source>
        <dbReference type="EMBL" id="KZT04440.1"/>
    </source>
</evidence>
<gene>
    <name evidence="1" type="ORF">LAESUDRAFT_294420</name>
</gene>
<dbReference type="InParanoid" id="A0A165DAI7"/>
<keyword evidence="2" id="KW-1185">Reference proteome</keyword>
<name>A0A165DAI7_9APHY</name>
<dbReference type="OrthoDB" id="2748701at2759"/>
<protein>
    <submittedName>
        <fullName evidence="1">Uncharacterized protein</fullName>
    </submittedName>
</protein>
<organism evidence="1 2">
    <name type="scientific">Laetiporus sulphureus 93-53</name>
    <dbReference type="NCBI Taxonomy" id="1314785"/>
    <lineage>
        <taxon>Eukaryota</taxon>
        <taxon>Fungi</taxon>
        <taxon>Dikarya</taxon>
        <taxon>Basidiomycota</taxon>
        <taxon>Agaricomycotina</taxon>
        <taxon>Agaricomycetes</taxon>
        <taxon>Polyporales</taxon>
        <taxon>Laetiporus</taxon>
    </lineage>
</organism>
<dbReference type="AlphaFoldDB" id="A0A165DAI7"/>
<dbReference type="STRING" id="1314785.A0A165DAI7"/>
<dbReference type="Proteomes" id="UP000076871">
    <property type="component" value="Unassembled WGS sequence"/>
</dbReference>
<proteinExistence type="predicted"/>
<evidence type="ECO:0000313" key="2">
    <source>
        <dbReference type="Proteomes" id="UP000076871"/>
    </source>
</evidence>
<sequence length="365" mass="41487">MEDCPAEIWARIFSLACTDGGYTGQSLSQVSRYFHQTSRPIQLQSISLSGVGQMYEFLNVLQSRPRELQIVLHLFISSQDLPRKRPYVDTESLKSFSLWELVDHLVHDLHDSDNEHYIKDVLERAGYLQTIEKSRLIGERRSAFSRVLLHLLKIVAPHLKSFTLYCAELTLHSGLSVRTNFNGISSQVRTLPSLTHLRILGDTDCSDLFLGRVPSLTHLQFTGITHLPFRTRDAIFASIKPSSISTEPQETTAGFPPLDRVIMRLNNLSRGGLACSSTVSSFEKIARTNEKFVLLKPFHESKWVQAVGFIRPSRGTEDETWFSYGIQKAKEEWLDRIAGYDGCWEVGSMGAKTRKEMVSRRLHMV</sequence>
<dbReference type="EMBL" id="KV427636">
    <property type="protein sequence ID" value="KZT04440.1"/>
    <property type="molecule type" value="Genomic_DNA"/>
</dbReference>
<dbReference type="RefSeq" id="XP_040762180.1">
    <property type="nucleotide sequence ID" value="XM_040901863.1"/>
</dbReference>
<dbReference type="GeneID" id="63818894"/>
<reference evidence="1 2" key="1">
    <citation type="journal article" date="2016" name="Mol. Biol. Evol.">
        <title>Comparative Genomics of Early-Diverging Mushroom-Forming Fungi Provides Insights into the Origins of Lignocellulose Decay Capabilities.</title>
        <authorList>
            <person name="Nagy L.G."/>
            <person name="Riley R."/>
            <person name="Tritt A."/>
            <person name="Adam C."/>
            <person name="Daum C."/>
            <person name="Floudas D."/>
            <person name="Sun H."/>
            <person name="Yadav J.S."/>
            <person name="Pangilinan J."/>
            <person name="Larsson K.H."/>
            <person name="Matsuura K."/>
            <person name="Barry K."/>
            <person name="Labutti K."/>
            <person name="Kuo R."/>
            <person name="Ohm R.A."/>
            <person name="Bhattacharya S.S."/>
            <person name="Shirouzu T."/>
            <person name="Yoshinaga Y."/>
            <person name="Martin F.M."/>
            <person name="Grigoriev I.V."/>
            <person name="Hibbett D.S."/>
        </authorList>
    </citation>
    <scope>NUCLEOTIDE SEQUENCE [LARGE SCALE GENOMIC DNA]</scope>
    <source>
        <strain evidence="1 2">93-53</strain>
    </source>
</reference>